<dbReference type="Proteomes" id="UP000789405">
    <property type="component" value="Unassembled WGS sequence"/>
</dbReference>
<proteinExistence type="predicted"/>
<evidence type="ECO:0000313" key="2">
    <source>
        <dbReference type="Proteomes" id="UP000789405"/>
    </source>
</evidence>
<dbReference type="EMBL" id="CAJVPY010036045">
    <property type="protein sequence ID" value="CAG8801591.1"/>
    <property type="molecule type" value="Genomic_DNA"/>
</dbReference>
<feature type="non-terminal residue" evidence="1">
    <location>
        <position position="1"/>
    </location>
</feature>
<comment type="caution">
    <text evidence="1">The sequence shown here is derived from an EMBL/GenBank/DDBJ whole genome shotgun (WGS) entry which is preliminary data.</text>
</comment>
<gene>
    <name evidence="1" type="ORF">DERYTH_LOCUS23484</name>
</gene>
<evidence type="ECO:0000313" key="1">
    <source>
        <dbReference type="EMBL" id="CAG8801591.1"/>
    </source>
</evidence>
<organism evidence="1 2">
    <name type="scientific">Dentiscutata erythropus</name>
    <dbReference type="NCBI Taxonomy" id="1348616"/>
    <lineage>
        <taxon>Eukaryota</taxon>
        <taxon>Fungi</taxon>
        <taxon>Fungi incertae sedis</taxon>
        <taxon>Mucoromycota</taxon>
        <taxon>Glomeromycotina</taxon>
        <taxon>Glomeromycetes</taxon>
        <taxon>Diversisporales</taxon>
        <taxon>Gigasporaceae</taxon>
        <taxon>Dentiscutata</taxon>
    </lineage>
</organism>
<name>A0A9N9JX11_9GLOM</name>
<dbReference type="AlphaFoldDB" id="A0A9N9JX11"/>
<accession>A0A9N9JX11</accession>
<keyword evidence="2" id="KW-1185">Reference proteome</keyword>
<protein>
    <submittedName>
        <fullName evidence="1">9096_t:CDS:1</fullName>
    </submittedName>
</protein>
<reference evidence="1" key="1">
    <citation type="submission" date="2021-06" db="EMBL/GenBank/DDBJ databases">
        <authorList>
            <person name="Kallberg Y."/>
            <person name="Tangrot J."/>
            <person name="Rosling A."/>
        </authorList>
    </citation>
    <scope>NUCLEOTIDE SEQUENCE</scope>
    <source>
        <strain evidence="1">MA453B</strain>
    </source>
</reference>
<dbReference type="OrthoDB" id="6409159at2759"/>
<sequence>MALNNCQPNIPYFSQVIKKNNASILCSFNIFDPHRIYYILSIINFSLTQCEDTFSNEITTAFYKPNSAVSGENMTVTITRINIVANGLKSGAGGVSWSERLQ</sequence>